<feature type="region of interest" description="Disordered" evidence="2">
    <location>
        <begin position="1036"/>
        <end position="1057"/>
    </location>
</feature>
<feature type="compositionally biased region" description="Polar residues" evidence="2">
    <location>
        <begin position="188"/>
        <end position="211"/>
    </location>
</feature>
<dbReference type="PANTHER" id="PTHR45638:SF11">
    <property type="entry name" value="CYCLIC NUCLEOTIDE-GATED CATION CHANNEL SUBUNIT A"/>
    <property type="match status" value="1"/>
</dbReference>
<feature type="compositionally biased region" description="Low complexity" evidence="2">
    <location>
        <begin position="324"/>
        <end position="341"/>
    </location>
</feature>
<feature type="compositionally biased region" description="Polar residues" evidence="2">
    <location>
        <begin position="263"/>
        <end position="275"/>
    </location>
</feature>
<feature type="compositionally biased region" description="Low complexity" evidence="2">
    <location>
        <begin position="1128"/>
        <end position="1152"/>
    </location>
</feature>
<dbReference type="STRING" id="1806994.A0A507C7D3"/>
<reference evidence="4 5" key="1">
    <citation type="journal article" date="2019" name="Sci. Rep.">
        <title>Comparative genomics of chytrid fungi reveal insights into the obligate biotrophic and pathogenic lifestyle of Synchytrium endobioticum.</title>
        <authorList>
            <person name="van de Vossenberg B.T.L.H."/>
            <person name="Warris S."/>
            <person name="Nguyen H.D.T."/>
            <person name="van Gent-Pelzer M.P.E."/>
            <person name="Joly D.L."/>
            <person name="van de Geest H.C."/>
            <person name="Bonants P.J.M."/>
            <person name="Smith D.S."/>
            <person name="Levesque C.A."/>
            <person name="van der Lee T.A.J."/>
        </authorList>
    </citation>
    <scope>NUCLEOTIDE SEQUENCE [LARGE SCALE GENOMIC DNA]</scope>
    <source>
        <strain evidence="4 5">JEL517</strain>
    </source>
</reference>
<feature type="compositionally biased region" description="Low complexity" evidence="2">
    <location>
        <begin position="996"/>
        <end position="1008"/>
    </location>
</feature>
<dbReference type="GeneID" id="42003343"/>
<keyword evidence="1" id="KW-1071">Ligand-gated ion channel</keyword>
<feature type="compositionally biased region" description="Low complexity" evidence="2">
    <location>
        <begin position="1036"/>
        <end position="1055"/>
    </location>
</feature>
<dbReference type="Proteomes" id="UP000319731">
    <property type="component" value="Unassembled WGS sequence"/>
</dbReference>
<feature type="region of interest" description="Disordered" evidence="2">
    <location>
        <begin position="1109"/>
        <end position="1163"/>
    </location>
</feature>
<feature type="compositionally biased region" description="Low complexity" evidence="2">
    <location>
        <begin position="1252"/>
        <end position="1263"/>
    </location>
</feature>
<feature type="compositionally biased region" description="Polar residues" evidence="2">
    <location>
        <begin position="148"/>
        <end position="164"/>
    </location>
</feature>
<dbReference type="RefSeq" id="XP_031025985.1">
    <property type="nucleotide sequence ID" value="XM_031168046.1"/>
</dbReference>
<feature type="compositionally biased region" description="Basic and acidic residues" evidence="2">
    <location>
        <begin position="856"/>
        <end position="877"/>
    </location>
</feature>
<dbReference type="GO" id="GO:0005221">
    <property type="term" value="F:intracellularly cyclic nucleotide-activated monoatomic cation channel activity"/>
    <property type="evidence" value="ECO:0007669"/>
    <property type="project" value="InterPro"/>
</dbReference>
<dbReference type="EMBL" id="QEAO01000008">
    <property type="protein sequence ID" value="TPX35512.1"/>
    <property type="molecule type" value="Genomic_DNA"/>
</dbReference>
<feature type="compositionally biased region" description="Basic and acidic residues" evidence="2">
    <location>
        <begin position="43"/>
        <end position="52"/>
    </location>
</feature>
<feature type="compositionally biased region" description="Polar residues" evidence="2">
    <location>
        <begin position="33"/>
        <end position="42"/>
    </location>
</feature>
<keyword evidence="5" id="KW-1185">Reference proteome</keyword>
<feature type="region of interest" description="Disordered" evidence="2">
    <location>
        <begin position="978"/>
        <end position="1008"/>
    </location>
</feature>
<dbReference type="OrthoDB" id="421226at2759"/>
<comment type="caution">
    <text evidence="4">The sequence shown here is derived from an EMBL/GenBank/DDBJ whole genome shotgun (WGS) entry which is preliminary data.</text>
</comment>
<dbReference type="InterPro" id="IPR000595">
    <property type="entry name" value="cNMP-bd_dom"/>
</dbReference>
<organism evidence="4 5">
    <name type="scientific">Synchytrium microbalum</name>
    <dbReference type="NCBI Taxonomy" id="1806994"/>
    <lineage>
        <taxon>Eukaryota</taxon>
        <taxon>Fungi</taxon>
        <taxon>Fungi incertae sedis</taxon>
        <taxon>Chytridiomycota</taxon>
        <taxon>Chytridiomycota incertae sedis</taxon>
        <taxon>Chytridiomycetes</taxon>
        <taxon>Synchytriales</taxon>
        <taxon>Synchytriaceae</taxon>
        <taxon>Synchytrium</taxon>
    </lineage>
</organism>
<dbReference type="GO" id="GO:0044877">
    <property type="term" value="F:protein-containing complex binding"/>
    <property type="evidence" value="ECO:0007669"/>
    <property type="project" value="TreeGrafter"/>
</dbReference>
<feature type="compositionally biased region" description="Low complexity" evidence="2">
    <location>
        <begin position="1233"/>
        <end position="1243"/>
    </location>
</feature>
<name>A0A507C7D3_9FUNG</name>
<evidence type="ECO:0000313" key="5">
    <source>
        <dbReference type="Proteomes" id="UP000319731"/>
    </source>
</evidence>
<feature type="compositionally biased region" description="Polar residues" evidence="2">
    <location>
        <begin position="7"/>
        <end position="21"/>
    </location>
</feature>
<dbReference type="SMART" id="SM00100">
    <property type="entry name" value="cNMP"/>
    <property type="match status" value="1"/>
</dbReference>
<keyword evidence="1" id="KW-0406">Ion transport</keyword>
<accession>A0A507C7D3</accession>
<dbReference type="Gene3D" id="2.60.120.10">
    <property type="entry name" value="Jelly Rolls"/>
    <property type="match status" value="1"/>
</dbReference>
<evidence type="ECO:0000256" key="2">
    <source>
        <dbReference type="SAM" id="MobiDB-lite"/>
    </source>
</evidence>
<feature type="region of interest" description="Disordered" evidence="2">
    <location>
        <begin position="106"/>
        <end position="218"/>
    </location>
</feature>
<feature type="compositionally biased region" description="Polar residues" evidence="2">
    <location>
        <begin position="1153"/>
        <end position="1163"/>
    </location>
</feature>
<feature type="region of interest" description="Disordered" evidence="2">
    <location>
        <begin position="251"/>
        <end position="300"/>
    </location>
</feature>
<dbReference type="SUPFAM" id="SSF51206">
    <property type="entry name" value="cAMP-binding domain-like"/>
    <property type="match status" value="1"/>
</dbReference>
<evidence type="ECO:0000256" key="1">
    <source>
        <dbReference type="ARBA" id="ARBA00023286"/>
    </source>
</evidence>
<evidence type="ECO:0000313" key="4">
    <source>
        <dbReference type="EMBL" id="TPX35512.1"/>
    </source>
</evidence>
<keyword evidence="1" id="KW-0813">Transport</keyword>
<feature type="region of interest" description="Disordered" evidence="2">
    <location>
        <begin position="1"/>
        <end position="73"/>
    </location>
</feature>
<evidence type="ECO:0000259" key="3">
    <source>
        <dbReference type="PROSITE" id="PS50042"/>
    </source>
</evidence>
<feature type="region of interest" description="Disordered" evidence="2">
    <location>
        <begin position="856"/>
        <end position="886"/>
    </location>
</feature>
<dbReference type="InterPro" id="IPR018490">
    <property type="entry name" value="cNMP-bd_dom_sf"/>
</dbReference>
<proteinExistence type="predicted"/>
<protein>
    <recommendedName>
        <fullName evidence="3">Cyclic nucleotide-binding domain-containing protein</fullName>
    </recommendedName>
</protein>
<feature type="domain" description="Cyclic nucleotide-binding" evidence="3">
    <location>
        <begin position="708"/>
        <end position="835"/>
    </location>
</feature>
<dbReference type="CDD" id="cd00038">
    <property type="entry name" value="CAP_ED"/>
    <property type="match status" value="1"/>
</dbReference>
<dbReference type="PANTHER" id="PTHR45638">
    <property type="entry name" value="CYCLIC NUCLEOTIDE-GATED CATION CHANNEL SUBUNIT A"/>
    <property type="match status" value="1"/>
</dbReference>
<dbReference type="InterPro" id="IPR050866">
    <property type="entry name" value="CNG_cation_channel"/>
</dbReference>
<gene>
    <name evidence="4" type="ORF">SmJEL517_g02118</name>
</gene>
<feature type="region of interest" description="Disordered" evidence="2">
    <location>
        <begin position="313"/>
        <end position="364"/>
    </location>
</feature>
<dbReference type="Pfam" id="PF00027">
    <property type="entry name" value="cNMP_binding"/>
    <property type="match status" value="1"/>
</dbReference>
<sequence length="1282" mass="139334">MDGSDDSIPSSEADTTTSSAPSLPRAEPHSTKEYYSNFNSVDNSRDGSREDALGISSPSAPGRPRKASESRTRPALALLFEATRKRNSYVASMNSRASADGIELELSNDDLGPLPSSLYSRSNSVDGAPRSFPLPTIPPTAFDKLLDSNASSDRNVHSTTSSRSLARDGHTSTHTTSSRSLARDVSGSFAQSLDDTSPTTSRSASVHQRSGSGDAISLPIRRLSFPNAGSSSLSAPQNNVRVRPQLVSEATLTKGANEPEPQPQTTSATRTASVNSTKESSKLTESSQTSPTNTLPKTPARQLPQHILKTAAAEDIPSPPPNPAVTVAPTPQAVPPTSAAALTLKPSDTRRKPQAASSSSLPEKPKSRNVLVVPLIFGWTEYFLHSGWVAFYAMVDVIMLVDCFLQARVSFNNKYGSLVRDNRAMFYNFAVTNRGWWIILTSLPVDFCIELSSPVFTGMPTVLIPFLDIMPDGGNNYDVLQLYWRYKIWAAVRFFKVLARLPYRRLYDAKISGVAAPVSRLTKTLVILMWMGHLDACMFWFLDTFLPYGARWIDTQNLLFYAGTTNVVPFSTQYLISYLSAVRSLVLRLREVELDPENIYVLVEFVGGILAYGTVFGNLHSIVEMLDSTAAVTHAEEQHKFEMGWLRTYMRDKGLVPELQKMVSAHKELQWRKSQGTDEAHLFDDIPKSVQQEIKNFLYLDLVRKVPLFVGADAAFHNSITFKIKPLHVLDKWFVFQKGDDGSEMYFVKTGSVEIVGPEGQIFVTLGPGSFFGEIALFEGKEAFLVMIVVECKRTASARAKGSIELCVLTKDDFNGILRQYSVVAERIKTTIAERKANEARLKALEAEKQAAEAKRKAEEAEAESARKALQEAERRANASSSGFKSRALLQGMTKKNLLGSQQLASNNGVSKSILPFGVSRAALPSDPEPQPRNVNGSSNYLRLTINRAPLTRDSFVPSNSSAVPSRQISVVSVFRPEHNHGATSPPRNAEHAVASNTTSNSTSSDSMNQMPAVIARTLSNALRGLADMISDPHLASNRASVNPSPSASANGSMNGLPMMTPPRSHSASDVVPMYTHALQHTQLSRDGNTSARSHMPPISRLRESIVPTMGSGSSVHSIPSNPPSPSMPRASARTDSSLLRRNLSSHSRNPSGLSIHTPPTDSVNALTIAPGMTRTFTADIIAATSRCPSLVPPNSSPYLDKSVGDLPIINLRAPSTVDSDPGLPTFISDQLSPIDSSHSLSSRPNRNRALSRGSSRGSVSSVKSTLDPSVIRGPRRRSITD</sequence>
<dbReference type="InterPro" id="IPR014710">
    <property type="entry name" value="RmlC-like_jellyroll"/>
</dbReference>
<feature type="region of interest" description="Disordered" evidence="2">
    <location>
        <begin position="1215"/>
        <end position="1282"/>
    </location>
</feature>
<keyword evidence="1" id="KW-0407">Ion channel</keyword>
<dbReference type="PROSITE" id="PS50042">
    <property type="entry name" value="CNMP_BINDING_3"/>
    <property type="match status" value="1"/>
</dbReference>